<evidence type="ECO:0000313" key="2">
    <source>
        <dbReference type="EMBL" id="SVC95369.1"/>
    </source>
</evidence>
<dbReference type="PANTHER" id="PTHR42879">
    <property type="entry name" value="3-OXOACYL-(ACYL-CARRIER-PROTEIN) REDUCTASE"/>
    <property type="match status" value="1"/>
</dbReference>
<dbReference type="Gene3D" id="3.40.50.720">
    <property type="entry name" value="NAD(P)-binding Rossmann-like Domain"/>
    <property type="match status" value="1"/>
</dbReference>
<dbReference type="PRINTS" id="PR00081">
    <property type="entry name" value="GDHRDH"/>
</dbReference>
<name>A0A382RCH6_9ZZZZ</name>
<reference evidence="2" key="1">
    <citation type="submission" date="2018-05" db="EMBL/GenBank/DDBJ databases">
        <authorList>
            <person name="Lanie J.A."/>
            <person name="Ng W.-L."/>
            <person name="Kazmierczak K.M."/>
            <person name="Andrzejewski T.M."/>
            <person name="Davidsen T.M."/>
            <person name="Wayne K.J."/>
            <person name="Tettelin H."/>
            <person name="Glass J.I."/>
            <person name="Rusch D."/>
            <person name="Podicherti R."/>
            <person name="Tsui H.-C.T."/>
            <person name="Winkler M.E."/>
        </authorList>
    </citation>
    <scope>NUCLEOTIDE SEQUENCE</scope>
</reference>
<comment type="similarity">
    <text evidence="1">Belongs to the short-chain dehydrogenases/reductases (SDR) family.</text>
</comment>
<dbReference type="InterPro" id="IPR002347">
    <property type="entry name" value="SDR_fam"/>
</dbReference>
<evidence type="ECO:0000256" key="1">
    <source>
        <dbReference type="ARBA" id="ARBA00006484"/>
    </source>
</evidence>
<sequence>MILENKNILVTGGSRGIGRSISLSLAKEGANIIINYSKSNSDAKNLLDILNTDCNQKHIMIQADVSKEEDIALLMQQIESHYGNLDVIVNNAGSTKFIEHSDLKRHDSSIFDEMYKVHFRGSFLCIKYAESLLRKSYQPSIVNIASIASITATGSNIAYCAMKAAVVNMTKSLARVLAPIRVNAISPGLVDTELTKEWEDYRKKQIDLTPLRILTTTKDVSNEVLHLI</sequence>
<gene>
    <name evidence="2" type="ORF">METZ01_LOCUS348223</name>
</gene>
<dbReference type="PRINTS" id="PR00080">
    <property type="entry name" value="SDRFAMILY"/>
</dbReference>
<organism evidence="2">
    <name type="scientific">marine metagenome</name>
    <dbReference type="NCBI Taxonomy" id="408172"/>
    <lineage>
        <taxon>unclassified sequences</taxon>
        <taxon>metagenomes</taxon>
        <taxon>ecological metagenomes</taxon>
    </lineage>
</organism>
<dbReference type="SUPFAM" id="SSF51735">
    <property type="entry name" value="NAD(P)-binding Rossmann-fold domains"/>
    <property type="match status" value="1"/>
</dbReference>
<feature type="non-terminal residue" evidence="2">
    <location>
        <position position="228"/>
    </location>
</feature>
<dbReference type="EMBL" id="UINC01120719">
    <property type="protein sequence ID" value="SVC95369.1"/>
    <property type="molecule type" value="Genomic_DNA"/>
</dbReference>
<accession>A0A382RCH6</accession>
<proteinExistence type="inferred from homology"/>
<dbReference type="InterPro" id="IPR050259">
    <property type="entry name" value="SDR"/>
</dbReference>
<dbReference type="CDD" id="cd05233">
    <property type="entry name" value="SDR_c"/>
    <property type="match status" value="1"/>
</dbReference>
<dbReference type="FunFam" id="3.40.50.720:FF:000084">
    <property type="entry name" value="Short-chain dehydrogenase reductase"/>
    <property type="match status" value="1"/>
</dbReference>
<dbReference type="AlphaFoldDB" id="A0A382RCH6"/>
<protein>
    <submittedName>
        <fullName evidence="2">Uncharacterized protein</fullName>
    </submittedName>
</protein>
<dbReference type="Pfam" id="PF00106">
    <property type="entry name" value="adh_short"/>
    <property type="match status" value="1"/>
</dbReference>
<dbReference type="InterPro" id="IPR036291">
    <property type="entry name" value="NAD(P)-bd_dom_sf"/>
</dbReference>
<dbReference type="PANTHER" id="PTHR42879:SF2">
    <property type="entry name" value="3-OXOACYL-[ACYL-CARRIER-PROTEIN] REDUCTASE FABG"/>
    <property type="match status" value="1"/>
</dbReference>